<dbReference type="PANTHER" id="PTHR34069">
    <property type="entry name" value="3-OXOACYL-[ACYL-CARRIER-PROTEIN] SYNTHASE 3"/>
    <property type="match status" value="1"/>
</dbReference>
<dbReference type="InterPro" id="IPR013747">
    <property type="entry name" value="ACP_syn_III_C"/>
</dbReference>
<dbReference type="GO" id="GO:0016746">
    <property type="term" value="F:acyltransferase activity"/>
    <property type="evidence" value="ECO:0007669"/>
    <property type="project" value="UniProtKB-KW"/>
</dbReference>
<organism evidence="4 5">
    <name type="scientific">Polycladospora coralii</name>
    <dbReference type="NCBI Taxonomy" id="2771432"/>
    <lineage>
        <taxon>Bacteria</taxon>
        <taxon>Bacillati</taxon>
        <taxon>Bacillota</taxon>
        <taxon>Bacilli</taxon>
        <taxon>Bacillales</taxon>
        <taxon>Thermoactinomycetaceae</taxon>
        <taxon>Polycladospora</taxon>
    </lineage>
</organism>
<dbReference type="Pfam" id="PF08541">
    <property type="entry name" value="ACP_syn_III_C"/>
    <property type="match status" value="1"/>
</dbReference>
<accession>A0A926N9U0</accession>
<keyword evidence="5" id="KW-1185">Reference proteome</keyword>
<evidence type="ECO:0000259" key="3">
    <source>
        <dbReference type="Pfam" id="PF08541"/>
    </source>
</evidence>
<dbReference type="PANTHER" id="PTHR34069:SF2">
    <property type="entry name" value="BETA-KETOACYL-[ACYL-CARRIER-PROTEIN] SYNTHASE III"/>
    <property type="match status" value="1"/>
</dbReference>
<dbReference type="GO" id="GO:0044550">
    <property type="term" value="P:secondary metabolite biosynthetic process"/>
    <property type="evidence" value="ECO:0007669"/>
    <property type="project" value="TreeGrafter"/>
</dbReference>
<evidence type="ECO:0000256" key="1">
    <source>
        <dbReference type="ARBA" id="ARBA00022679"/>
    </source>
</evidence>
<evidence type="ECO:0000256" key="2">
    <source>
        <dbReference type="ARBA" id="ARBA00023315"/>
    </source>
</evidence>
<dbReference type="EMBL" id="JACXAH010000014">
    <property type="protein sequence ID" value="MBD1372846.1"/>
    <property type="molecule type" value="Genomic_DNA"/>
</dbReference>
<dbReference type="SUPFAM" id="SSF53901">
    <property type="entry name" value="Thiolase-like"/>
    <property type="match status" value="1"/>
</dbReference>
<keyword evidence="1" id="KW-0808">Transferase</keyword>
<proteinExistence type="predicted"/>
<reference evidence="4" key="1">
    <citation type="submission" date="2020-09" db="EMBL/GenBank/DDBJ databases">
        <title>A novel bacterium of genus Hazenella, isolated from South China Sea.</title>
        <authorList>
            <person name="Huang H."/>
            <person name="Mo K."/>
            <person name="Hu Y."/>
        </authorList>
    </citation>
    <scope>NUCLEOTIDE SEQUENCE</scope>
    <source>
        <strain evidence="4">IB182357</strain>
    </source>
</reference>
<keyword evidence="2" id="KW-0012">Acyltransferase</keyword>
<sequence>MVYIDKVYAHVPKNRMSIQSLQSNLGLKNYQVKLFEKVHGLNQICMDSEHELKEMLQIAIHQLMDQNQVELKQIKYIIFCHTSPLVAPYPHNVLEEVLSSFELDHALYFSLTQQHCSSGLIAMEVADSLLASDPNNDDQALILIGEKAFHPTCQLIPNTTIMGEASAAVVVGKNGEQDEVLTVHRKIMGKYAAGIQISPADAKDFEEKYTSTLIETVEEALHQVDKAKKDVAWIIPHNVNQSSWKQFAKQFDFPLSRIYLENVSRLGHCFGADPFINYQDMVRQNLLQKGDLYLMVSVGLGATFAVSVMKH</sequence>
<dbReference type="InterPro" id="IPR016039">
    <property type="entry name" value="Thiolase-like"/>
</dbReference>
<gene>
    <name evidence="4" type="ORF">IC620_10810</name>
</gene>
<protein>
    <recommendedName>
        <fullName evidence="3">Beta-ketoacyl-[acyl-carrier-protein] synthase III C-terminal domain-containing protein</fullName>
    </recommendedName>
</protein>
<feature type="domain" description="Beta-ketoacyl-[acyl-carrier-protein] synthase III C-terminal" evidence="3">
    <location>
        <begin position="223"/>
        <end position="310"/>
    </location>
</feature>
<dbReference type="Proteomes" id="UP000661691">
    <property type="component" value="Unassembled WGS sequence"/>
</dbReference>
<dbReference type="RefSeq" id="WP_191138650.1">
    <property type="nucleotide sequence ID" value="NZ_JACXAG020000001.1"/>
</dbReference>
<evidence type="ECO:0000313" key="4">
    <source>
        <dbReference type="EMBL" id="MBD1372846.1"/>
    </source>
</evidence>
<dbReference type="AlphaFoldDB" id="A0A926N9U0"/>
<evidence type="ECO:0000313" key="5">
    <source>
        <dbReference type="Proteomes" id="UP000661691"/>
    </source>
</evidence>
<comment type="caution">
    <text evidence="4">The sequence shown here is derived from an EMBL/GenBank/DDBJ whole genome shotgun (WGS) entry which is preliminary data.</text>
</comment>
<name>A0A926N9U0_9BACL</name>
<dbReference type="Gene3D" id="3.40.47.10">
    <property type="match status" value="2"/>
</dbReference>